<keyword evidence="3" id="KW-1185">Reference proteome</keyword>
<dbReference type="RefSeq" id="WP_201083026.1">
    <property type="nucleotide sequence ID" value="NZ_CP067422.1"/>
</dbReference>
<keyword evidence="2" id="KW-0614">Plasmid</keyword>
<keyword evidence="1" id="KW-0472">Membrane</keyword>
<sequence>MGSASITLLAVTYLAGIFWFGLAQWMAIELDGERRVRISMRLILALVWPLTILIAAAAVLARQVSEHHEPAERLSAGAAPEATTAPDALVRIFTPRDAAR</sequence>
<proteinExistence type="predicted"/>
<gene>
    <name evidence="2" type="ORF">IGS68_33010</name>
</gene>
<organism evidence="2 3">
    <name type="scientific">Skermanella cutis</name>
    <dbReference type="NCBI Taxonomy" id="2775420"/>
    <lineage>
        <taxon>Bacteria</taxon>
        <taxon>Pseudomonadati</taxon>
        <taxon>Pseudomonadota</taxon>
        <taxon>Alphaproteobacteria</taxon>
        <taxon>Rhodospirillales</taxon>
        <taxon>Azospirillaceae</taxon>
        <taxon>Skermanella</taxon>
    </lineage>
</organism>
<evidence type="ECO:0000313" key="3">
    <source>
        <dbReference type="Proteomes" id="UP000595197"/>
    </source>
</evidence>
<accession>A0ABX7BGC8</accession>
<feature type="transmembrane region" description="Helical" evidence="1">
    <location>
        <begin position="40"/>
        <end position="61"/>
    </location>
</feature>
<reference evidence="2" key="1">
    <citation type="submission" date="2021-02" db="EMBL/GenBank/DDBJ databases">
        <title>Skermanella TT6 skin isolate.</title>
        <authorList>
            <person name="Lee K."/>
            <person name="Ganzorig M."/>
        </authorList>
    </citation>
    <scope>NUCLEOTIDE SEQUENCE</scope>
    <source>
        <strain evidence="2">TT6</strain>
    </source>
</reference>
<feature type="transmembrane region" description="Helical" evidence="1">
    <location>
        <begin position="6"/>
        <end position="28"/>
    </location>
</feature>
<geneLocation type="plasmid" evidence="2 3">
    <name>pTT6-2</name>
</geneLocation>
<dbReference type="EMBL" id="CP067422">
    <property type="protein sequence ID" value="QQP93445.1"/>
    <property type="molecule type" value="Genomic_DNA"/>
</dbReference>
<evidence type="ECO:0000313" key="2">
    <source>
        <dbReference type="EMBL" id="QQP93445.1"/>
    </source>
</evidence>
<evidence type="ECO:0008006" key="4">
    <source>
        <dbReference type="Google" id="ProtNLM"/>
    </source>
</evidence>
<protein>
    <recommendedName>
        <fullName evidence="4">Phospholipase D-like protein</fullName>
    </recommendedName>
</protein>
<name>A0ABX7BGC8_9PROT</name>
<keyword evidence="1" id="KW-0812">Transmembrane</keyword>
<evidence type="ECO:0000256" key="1">
    <source>
        <dbReference type="SAM" id="Phobius"/>
    </source>
</evidence>
<keyword evidence="1" id="KW-1133">Transmembrane helix</keyword>
<dbReference type="Proteomes" id="UP000595197">
    <property type="component" value="Plasmid pTT6-2"/>
</dbReference>